<organism evidence="1 2">
    <name type="scientific">Shewanella japonica</name>
    <dbReference type="NCBI Taxonomy" id="93973"/>
    <lineage>
        <taxon>Bacteria</taxon>
        <taxon>Pseudomonadati</taxon>
        <taxon>Pseudomonadota</taxon>
        <taxon>Gammaproteobacteria</taxon>
        <taxon>Alteromonadales</taxon>
        <taxon>Shewanellaceae</taxon>
        <taxon>Shewanella</taxon>
    </lineage>
</organism>
<dbReference type="EMBL" id="CP020472">
    <property type="protein sequence ID" value="ARD23554.1"/>
    <property type="molecule type" value="Genomic_DNA"/>
</dbReference>
<reference evidence="1 2" key="1">
    <citation type="submission" date="2017-03" db="EMBL/GenBank/DDBJ databases">
        <title>Genome sequencing of Shewanella japonica KCTC 22435.</title>
        <authorList>
            <person name="Kim K.M."/>
        </authorList>
    </citation>
    <scope>NUCLEOTIDE SEQUENCE [LARGE SCALE GENOMIC DNA]</scope>
    <source>
        <strain evidence="1 2">KCTC 22435</strain>
    </source>
</reference>
<dbReference type="Gene3D" id="3.90.1720.10">
    <property type="entry name" value="endopeptidase domain like (from Nostoc punctiforme)"/>
    <property type="match status" value="1"/>
</dbReference>
<dbReference type="Proteomes" id="UP000191820">
    <property type="component" value="Chromosome"/>
</dbReference>
<protein>
    <recommendedName>
        <fullName evidence="3">LRAT domain-containing protein</fullName>
    </recommendedName>
</protein>
<name>A0ABM6JN10_9GAMM</name>
<sequence>MALPLIWLGTAAIGAIMLADDRQQRKTIQHERRMGRAPKVPNGKSVSPLTPSIWHKGDAKVDAAPGAIVCCFVFGVIEHTGIWVGDDHLVELHGSGLIRVISAKRFLQGRTGSCIFQAGNHLHQPLVAPKALARAEQAIYQYRDYDLFTNNCHRFVWSCISGEETEVRSFEQLNTLLAQAFEQVVYWDEVALNKR</sequence>
<accession>A0ABM6JN10</accession>
<keyword evidence="2" id="KW-1185">Reference proteome</keyword>
<evidence type="ECO:0000313" key="1">
    <source>
        <dbReference type="EMBL" id="ARD23554.1"/>
    </source>
</evidence>
<dbReference type="RefSeq" id="WP_080916509.1">
    <property type="nucleotide sequence ID" value="NZ_CP020472.1"/>
</dbReference>
<evidence type="ECO:0000313" key="2">
    <source>
        <dbReference type="Proteomes" id="UP000191820"/>
    </source>
</evidence>
<gene>
    <name evidence="1" type="ORF">SJ2017_3294</name>
</gene>
<proteinExistence type="predicted"/>
<evidence type="ECO:0008006" key="3">
    <source>
        <dbReference type="Google" id="ProtNLM"/>
    </source>
</evidence>